<name>X1AB18_9ZZZZ</name>
<proteinExistence type="predicted"/>
<dbReference type="GO" id="GO:0005886">
    <property type="term" value="C:plasma membrane"/>
    <property type="evidence" value="ECO:0007669"/>
    <property type="project" value="UniProtKB-SubCell"/>
</dbReference>
<protein>
    <submittedName>
        <fullName evidence="2">Uncharacterized protein</fullName>
    </submittedName>
</protein>
<gene>
    <name evidence="2" type="ORF">S01H4_06823</name>
</gene>
<reference evidence="2" key="1">
    <citation type="journal article" date="2014" name="Front. Microbiol.">
        <title>High frequency of phylogenetically diverse reductive dehalogenase-homologous genes in deep subseafloor sedimentary metagenomes.</title>
        <authorList>
            <person name="Kawai M."/>
            <person name="Futagami T."/>
            <person name="Toyoda A."/>
            <person name="Takaki Y."/>
            <person name="Nishi S."/>
            <person name="Hori S."/>
            <person name="Arai W."/>
            <person name="Tsubouchi T."/>
            <person name="Morono Y."/>
            <person name="Uchiyama I."/>
            <person name="Ito T."/>
            <person name="Fujiyama A."/>
            <person name="Inagaki F."/>
            <person name="Takami H."/>
        </authorList>
    </citation>
    <scope>NUCLEOTIDE SEQUENCE</scope>
    <source>
        <strain evidence="2">Expedition CK06-06</strain>
    </source>
</reference>
<organism evidence="2">
    <name type="scientific">marine sediment metagenome</name>
    <dbReference type="NCBI Taxonomy" id="412755"/>
    <lineage>
        <taxon>unclassified sequences</taxon>
        <taxon>metagenomes</taxon>
        <taxon>ecological metagenomes</taxon>
    </lineage>
</organism>
<keyword evidence="1" id="KW-1133">Transmembrane helix</keyword>
<evidence type="ECO:0000256" key="1">
    <source>
        <dbReference type="SAM" id="Phobius"/>
    </source>
</evidence>
<comment type="caution">
    <text evidence="2">The sequence shown here is derived from an EMBL/GenBank/DDBJ whole genome shotgun (WGS) entry which is preliminary data.</text>
</comment>
<evidence type="ECO:0000313" key="2">
    <source>
        <dbReference type="EMBL" id="GAG57331.1"/>
    </source>
</evidence>
<keyword evidence="1" id="KW-0472">Membrane</keyword>
<feature type="transmembrane region" description="Helical" evidence="1">
    <location>
        <begin position="46"/>
        <end position="65"/>
    </location>
</feature>
<dbReference type="EMBL" id="BART01002160">
    <property type="protein sequence ID" value="GAG57331.1"/>
    <property type="molecule type" value="Genomic_DNA"/>
</dbReference>
<accession>X1AB18</accession>
<dbReference type="AlphaFoldDB" id="X1AB18"/>
<feature type="transmembrane region" description="Helical" evidence="1">
    <location>
        <begin position="12"/>
        <end position="34"/>
    </location>
</feature>
<sequence length="75" mass="8703">MIFQETIFTISWLSVIIIIIIIYVITIALAVWVYNDAKKRDMNAAVWLLIVLLTSFIGCIIYFSMKFSTEVVIIR</sequence>
<keyword evidence="1" id="KW-0812">Transmembrane</keyword>